<dbReference type="InterPro" id="IPR011833">
    <property type="entry name" value="Glycg_phsphrylas"/>
</dbReference>
<dbReference type="GO" id="GO:0005980">
    <property type="term" value="P:glycogen catabolic process"/>
    <property type="evidence" value="ECO:0007669"/>
    <property type="project" value="TreeGrafter"/>
</dbReference>
<name>A0A0N4Z1Q4_PARTI</name>
<keyword evidence="7 9" id="KW-0663">Pyridoxal phosphate</keyword>
<keyword evidence="5 10" id="KW-0328">Glycosyltransferase</keyword>
<evidence type="ECO:0000256" key="9">
    <source>
        <dbReference type="PIRSR" id="PIRSR000460-1"/>
    </source>
</evidence>
<dbReference type="InterPro" id="IPR000811">
    <property type="entry name" value="Glyco_trans_35"/>
</dbReference>
<evidence type="ECO:0000256" key="6">
    <source>
        <dbReference type="ARBA" id="ARBA00022679"/>
    </source>
</evidence>
<organism evidence="11 12">
    <name type="scientific">Parastrongyloides trichosuri</name>
    <name type="common">Possum-specific nematode worm</name>
    <dbReference type="NCBI Taxonomy" id="131310"/>
    <lineage>
        <taxon>Eukaryota</taxon>
        <taxon>Metazoa</taxon>
        <taxon>Ecdysozoa</taxon>
        <taxon>Nematoda</taxon>
        <taxon>Chromadorea</taxon>
        <taxon>Rhabditida</taxon>
        <taxon>Tylenchina</taxon>
        <taxon>Panagrolaimomorpha</taxon>
        <taxon>Strongyloidoidea</taxon>
        <taxon>Strongyloididae</taxon>
        <taxon>Parastrongyloides</taxon>
    </lineage>
</organism>
<dbReference type="WBParaSite" id="PTRK_0000080000.1">
    <property type="protein sequence ID" value="PTRK_0000080000.1"/>
    <property type="gene ID" value="PTRK_0000080000"/>
</dbReference>
<dbReference type="SUPFAM" id="SSF53756">
    <property type="entry name" value="UDP-Glycosyltransferase/glycogen phosphorylase"/>
    <property type="match status" value="1"/>
</dbReference>
<dbReference type="PANTHER" id="PTHR11468">
    <property type="entry name" value="GLYCOGEN PHOSPHORYLASE"/>
    <property type="match status" value="1"/>
</dbReference>
<accession>A0A0N4Z1Q4</accession>
<dbReference type="Pfam" id="PF00343">
    <property type="entry name" value="Phosphorylase"/>
    <property type="match status" value="1"/>
</dbReference>
<dbReference type="Gene3D" id="3.40.50.2000">
    <property type="entry name" value="Glycogen Phosphorylase B"/>
    <property type="match status" value="2"/>
</dbReference>
<evidence type="ECO:0000313" key="12">
    <source>
        <dbReference type="WBParaSite" id="PTRK_0000080000.1"/>
    </source>
</evidence>
<keyword evidence="4" id="KW-0321">Glycogen metabolism</keyword>
<dbReference type="CDD" id="cd04300">
    <property type="entry name" value="GT35_Glycogen_Phosphorylase"/>
    <property type="match status" value="1"/>
</dbReference>
<comment type="cofactor">
    <cofactor evidence="1 10">
        <name>pyridoxal 5'-phosphate</name>
        <dbReference type="ChEBI" id="CHEBI:597326"/>
    </cofactor>
</comment>
<evidence type="ECO:0000256" key="7">
    <source>
        <dbReference type="ARBA" id="ARBA00022898"/>
    </source>
</evidence>
<dbReference type="GO" id="GO:0005737">
    <property type="term" value="C:cytoplasm"/>
    <property type="evidence" value="ECO:0007669"/>
    <property type="project" value="TreeGrafter"/>
</dbReference>
<keyword evidence="6 10" id="KW-0808">Transferase</keyword>
<dbReference type="NCBIfam" id="TIGR02093">
    <property type="entry name" value="P_ylase"/>
    <property type="match status" value="1"/>
</dbReference>
<keyword evidence="11" id="KW-1185">Reference proteome</keyword>
<dbReference type="AlphaFoldDB" id="A0A0N4Z1Q4"/>
<evidence type="ECO:0000256" key="2">
    <source>
        <dbReference type="ARBA" id="ARBA00006047"/>
    </source>
</evidence>
<protein>
    <recommendedName>
        <fullName evidence="10">Alpha-1,4 glucan phosphorylase</fullName>
        <ecNumber evidence="10">2.4.1.1</ecNumber>
    </recommendedName>
</protein>
<evidence type="ECO:0000256" key="1">
    <source>
        <dbReference type="ARBA" id="ARBA00001933"/>
    </source>
</evidence>
<keyword evidence="8 10" id="KW-0119">Carbohydrate metabolism</keyword>
<evidence type="ECO:0000256" key="4">
    <source>
        <dbReference type="ARBA" id="ARBA00022600"/>
    </source>
</evidence>
<evidence type="ECO:0000256" key="3">
    <source>
        <dbReference type="ARBA" id="ARBA00022553"/>
    </source>
</evidence>
<evidence type="ECO:0000256" key="8">
    <source>
        <dbReference type="ARBA" id="ARBA00023277"/>
    </source>
</evidence>
<dbReference type="InterPro" id="IPR035090">
    <property type="entry name" value="Pyridoxal_P_attach_site"/>
</dbReference>
<dbReference type="FunFam" id="3.40.50.2000:FF:000153">
    <property type="entry name" value="Alpha-1,4 glucan phosphorylase"/>
    <property type="match status" value="1"/>
</dbReference>
<comment type="function">
    <text evidence="10">Allosteric enzyme that catalyzes the rate-limiting step in glycogen catabolism, the phosphorolytic cleavage of glycogen to produce glucose-1-phosphate, and plays a central role in maintaining cellular and organismal glucose homeostasis.</text>
</comment>
<dbReference type="PROSITE" id="PS00102">
    <property type="entry name" value="PHOSPHORYLASE"/>
    <property type="match status" value="1"/>
</dbReference>
<evidence type="ECO:0000313" key="11">
    <source>
        <dbReference type="Proteomes" id="UP000038045"/>
    </source>
</evidence>
<dbReference type="PIRSF" id="PIRSF000460">
    <property type="entry name" value="Pprylas_GlgP"/>
    <property type="match status" value="1"/>
</dbReference>
<comment type="similarity">
    <text evidence="2 10">Belongs to the glycogen phosphorylase family.</text>
</comment>
<dbReference type="PANTHER" id="PTHR11468:SF13">
    <property type="entry name" value="GLYCOGEN PHOSPHORYLASE"/>
    <property type="match status" value="1"/>
</dbReference>
<evidence type="ECO:0000256" key="5">
    <source>
        <dbReference type="ARBA" id="ARBA00022676"/>
    </source>
</evidence>
<keyword evidence="3" id="KW-0597">Phosphoprotein</keyword>
<sequence>MMQTDHEKRKQISVHGIAEVENVSNIKNSFNRHLHFSVIKDRNIATQRDYYNALALTVRDHLVSRWIRTQQYYYEKDPKRVYYLSLEFYMGRTLSNTMINLGVQAACDEALYQLGLDIEDLQEIEEDAGLGNGGLGRLAACFLDSMATLGIPACGYGLRYEYGIFKQLIKDGWQVEEPDNWLRFGNPWEKARPEYMIPVNFYGKVERDSSGRANWIDTQIVFAMPYDTPVPGYHNNVVNTLRLWSAKAENHFHLKFFNDGDYLQAVMDRNISENITRVLYPNDNQFSGKELRLKQQYFLVAATLQDIIRRFKNSKYGCRDPVRIDFNNFPEKVAIQLNDTHPSIGIPELIRLLVDVEGLKMDDAWKISVKTFAYTNHTLLPEALERWPVSLMQSLLPRHLEIIYEINQKFMDQVGEKYPGDFDRMKRMSIVEEADLMGEKRINMAHLCIVGSHVVNGVAALHSELLKSQTFKDFNEFYPEKFQNKTNGITPRRWLLMSNPSLAEVVSEKIGDEWIIDLSKLQKLKMYVDDTVFLNTIMKIKQDNKLRVAEWLGQEYKIKINPSSLYDIHVKRMHEYKRQLRIKANPGGKYVPRTVMFGGKAAPGYHMAKQIIKLINSVGAMVNNDLIIGDKLKVIFLENYRVSMAEKIIPSADLSEQISTAGTEASGTGNMKFMLNGSLTIGTLDGANVEMAEELNNENIFIFGMTVEEVEELQKRGYNSMEFIKKNKELSQIVDQIESGFFTPDEPNLLKDIANSLKYHDRFFVCADYESYIDCQEKVNKAYLDKELWAKMALKAYLDKELWAKMALLNIASSGKFSTDRTISEYATEIWDVKPGEIDLPAPYEEKRYGEIDLPAPYEEKR</sequence>
<dbReference type="EC" id="2.4.1.1" evidence="10"/>
<feature type="modified residue" description="N6-(pyridoxal phosphate)lysine" evidence="9">
    <location>
        <position position="672"/>
    </location>
</feature>
<dbReference type="GO" id="GO:0030170">
    <property type="term" value="F:pyridoxal phosphate binding"/>
    <property type="evidence" value="ECO:0007669"/>
    <property type="project" value="InterPro"/>
</dbReference>
<dbReference type="STRING" id="131310.A0A0N4Z1Q4"/>
<evidence type="ECO:0000256" key="10">
    <source>
        <dbReference type="RuleBase" id="RU000587"/>
    </source>
</evidence>
<reference evidence="12" key="1">
    <citation type="submission" date="2017-02" db="UniProtKB">
        <authorList>
            <consortium name="WormBaseParasite"/>
        </authorList>
    </citation>
    <scope>IDENTIFICATION</scope>
</reference>
<dbReference type="Proteomes" id="UP000038045">
    <property type="component" value="Unplaced"/>
</dbReference>
<dbReference type="FunFam" id="3.40.50.2000:FF:000005">
    <property type="entry name" value="Alpha-1,4 glucan phosphorylase"/>
    <property type="match status" value="1"/>
</dbReference>
<proteinExistence type="inferred from homology"/>
<dbReference type="GO" id="GO:0008184">
    <property type="term" value="F:glycogen phosphorylase activity"/>
    <property type="evidence" value="ECO:0007669"/>
    <property type="project" value="InterPro"/>
</dbReference>
<comment type="catalytic activity">
    <reaction evidence="10">
        <text>[(1-&gt;4)-alpha-D-glucosyl](n) + phosphate = [(1-&gt;4)-alpha-D-glucosyl](n-1) + alpha-D-glucose 1-phosphate</text>
        <dbReference type="Rhea" id="RHEA:41732"/>
        <dbReference type="Rhea" id="RHEA-COMP:9584"/>
        <dbReference type="Rhea" id="RHEA-COMP:9586"/>
        <dbReference type="ChEBI" id="CHEBI:15444"/>
        <dbReference type="ChEBI" id="CHEBI:43474"/>
        <dbReference type="ChEBI" id="CHEBI:58601"/>
        <dbReference type="EC" id="2.4.1.1"/>
    </reaction>
</comment>